<keyword evidence="2" id="KW-1185">Reference proteome</keyword>
<dbReference type="AlphaFoldDB" id="A0A2V1KCF2"/>
<evidence type="ECO:0000313" key="1">
    <source>
        <dbReference type="EMBL" id="PWF27187.1"/>
    </source>
</evidence>
<dbReference type="EMBL" id="QETB01000001">
    <property type="protein sequence ID" value="PWF27187.1"/>
    <property type="molecule type" value="Genomic_DNA"/>
</dbReference>
<comment type="caution">
    <text evidence="1">The sequence shown here is derived from an EMBL/GenBank/DDBJ whole genome shotgun (WGS) entry which is preliminary data.</text>
</comment>
<dbReference type="OrthoDB" id="3210158at2"/>
<dbReference type="Proteomes" id="UP000245283">
    <property type="component" value="Unassembled WGS sequence"/>
</dbReference>
<sequence length="258" mass="28410">MILMPERIELSKGPGKEHILAEAVDFARGALDELTRPESVGEHVGVVVEGDRVLTHCFACLLPGYPGWFWTVTLARIPRSKRPTINEMSLRPGPDAHLAPDWVAWADRLKPSDVQSTDRLPYVESDDRLQAGFEETGEDADQLEDFELGIGRERVLSPKGRDEAFARWYSGEHGPDNQATRSASASCSTCGFLMRMDGSARTVFGVCANEWSPFDGKVVSLDHGCGSHSQTDVPGQKLLWDQTSPVIDEMDLDVLAAE</sequence>
<dbReference type="Pfam" id="PF11228">
    <property type="entry name" value="DUF3027"/>
    <property type="match status" value="1"/>
</dbReference>
<organism evidence="1 2">
    <name type="scientific">Ancrocorticia populi</name>
    <dbReference type="NCBI Taxonomy" id="2175228"/>
    <lineage>
        <taxon>Bacteria</taxon>
        <taxon>Bacillati</taxon>
        <taxon>Actinomycetota</taxon>
        <taxon>Actinomycetes</taxon>
        <taxon>Actinomycetales</taxon>
        <taxon>Actinomycetaceae</taxon>
        <taxon>Ancrocorticia</taxon>
    </lineage>
</organism>
<reference evidence="2" key="1">
    <citation type="submission" date="2018-05" db="EMBL/GenBank/DDBJ databases">
        <authorList>
            <person name="Li Y."/>
        </authorList>
    </citation>
    <scope>NUCLEOTIDE SEQUENCE [LARGE SCALE GENOMIC DNA]</scope>
    <source>
        <strain evidence="2">sk1b4</strain>
    </source>
</reference>
<accession>A0A2V1KCF2</accession>
<proteinExistence type="predicted"/>
<name>A0A2V1KCF2_9ACTO</name>
<dbReference type="InterPro" id="IPR021391">
    <property type="entry name" value="DUF3027"/>
</dbReference>
<protein>
    <submittedName>
        <fullName evidence="1">DUF3027 domain-containing protein</fullName>
    </submittedName>
</protein>
<evidence type="ECO:0000313" key="2">
    <source>
        <dbReference type="Proteomes" id="UP000245283"/>
    </source>
</evidence>
<gene>
    <name evidence="1" type="ORF">DD236_01945</name>
</gene>